<keyword evidence="2" id="KW-1185">Reference proteome</keyword>
<evidence type="ECO:0000313" key="1">
    <source>
        <dbReference type="EMBL" id="MBC3832343.1"/>
    </source>
</evidence>
<evidence type="ECO:0000313" key="2">
    <source>
        <dbReference type="Proteomes" id="UP000643610"/>
    </source>
</evidence>
<name>A0ABR6XSJ4_9BURK</name>
<dbReference type="Proteomes" id="UP000643610">
    <property type="component" value="Unassembled WGS sequence"/>
</dbReference>
<gene>
    <name evidence="1" type="ORF">H8K33_12535</name>
</gene>
<sequence length="56" mass="6074">MDNRNTFLVQSAISAVQTMLLTVHRLVLETPLALRYSASVAEAVTLSDGKLGTRLT</sequence>
<proteinExistence type="predicted"/>
<comment type="caution">
    <text evidence="1">The sequence shown here is derived from an EMBL/GenBank/DDBJ whole genome shotgun (WGS) entry which is preliminary data.</text>
</comment>
<protein>
    <submittedName>
        <fullName evidence="1">Uncharacterized protein</fullName>
    </submittedName>
</protein>
<dbReference type="EMBL" id="JACOFU010000005">
    <property type="protein sequence ID" value="MBC3832343.1"/>
    <property type="molecule type" value="Genomic_DNA"/>
</dbReference>
<organism evidence="1 2">
    <name type="scientific">Undibacterium amnicola</name>
    <dbReference type="NCBI Taxonomy" id="1834038"/>
    <lineage>
        <taxon>Bacteria</taxon>
        <taxon>Pseudomonadati</taxon>
        <taxon>Pseudomonadota</taxon>
        <taxon>Betaproteobacteria</taxon>
        <taxon>Burkholderiales</taxon>
        <taxon>Oxalobacteraceae</taxon>
        <taxon>Undibacterium</taxon>
    </lineage>
</organism>
<accession>A0ABR6XSJ4</accession>
<reference evidence="1 2" key="1">
    <citation type="submission" date="2020-08" db="EMBL/GenBank/DDBJ databases">
        <title>Novel species isolated from subtropical streams in China.</title>
        <authorList>
            <person name="Lu H."/>
        </authorList>
    </citation>
    <scope>NUCLEOTIDE SEQUENCE [LARGE SCALE GENOMIC DNA]</scope>
    <source>
        <strain evidence="1 2">KCTC 52442</strain>
    </source>
</reference>